<dbReference type="AlphaFoldDB" id="A0AAU9JBR4"/>
<protein>
    <recommendedName>
        <fullName evidence="5">Palmitoyltransferase</fullName>
        <ecNumber evidence="5">2.3.1.225</ecNumber>
    </recommendedName>
</protein>
<dbReference type="Proteomes" id="UP001162131">
    <property type="component" value="Unassembled WGS sequence"/>
</dbReference>
<comment type="domain">
    <text evidence="5">The DHHC domain is required for palmitoyltransferase activity.</text>
</comment>
<feature type="domain" description="Palmitoyltransferase DHHC" evidence="6">
    <location>
        <begin position="57"/>
        <end position="156"/>
    </location>
</feature>
<evidence type="ECO:0000256" key="5">
    <source>
        <dbReference type="RuleBase" id="RU079119"/>
    </source>
</evidence>
<dbReference type="GO" id="GO:0019706">
    <property type="term" value="F:protein-cysteine S-palmitoyltransferase activity"/>
    <property type="evidence" value="ECO:0007669"/>
    <property type="project" value="UniProtKB-EC"/>
</dbReference>
<evidence type="ECO:0000313" key="7">
    <source>
        <dbReference type="EMBL" id="CAG9321448.1"/>
    </source>
</evidence>
<keyword evidence="5" id="KW-0012">Acyltransferase</keyword>
<evidence type="ECO:0000256" key="3">
    <source>
        <dbReference type="ARBA" id="ARBA00022989"/>
    </source>
</evidence>
<keyword evidence="8" id="KW-1185">Reference proteome</keyword>
<dbReference type="Pfam" id="PF01529">
    <property type="entry name" value="DHHC"/>
    <property type="match status" value="1"/>
</dbReference>
<gene>
    <name evidence="7" type="ORF">BSTOLATCC_MIC28730</name>
</gene>
<evidence type="ECO:0000313" key="8">
    <source>
        <dbReference type="Proteomes" id="UP001162131"/>
    </source>
</evidence>
<comment type="subcellular location">
    <subcellularLocation>
        <location evidence="1">Membrane</location>
        <topology evidence="1">Multi-pass membrane protein</topology>
    </subcellularLocation>
</comment>
<evidence type="ECO:0000259" key="6">
    <source>
        <dbReference type="Pfam" id="PF01529"/>
    </source>
</evidence>
<dbReference type="GO" id="GO:0016020">
    <property type="term" value="C:membrane"/>
    <property type="evidence" value="ECO:0007669"/>
    <property type="project" value="UniProtKB-SubCell"/>
</dbReference>
<evidence type="ECO:0000256" key="1">
    <source>
        <dbReference type="ARBA" id="ARBA00004141"/>
    </source>
</evidence>
<dbReference type="InterPro" id="IPR001594">
    <property type="entry name" value="Palmitoyltrfase_DHHC"/>
</dbReference>
<dbReference type="EMBL" id="CAJZBQ010000028">
    <property type="protein sequence ID" value="CAG9321448.1"/>
    <property type="molecule type" value="Genomic_DNA"/>
</dbReference>
<comment type="catalytic activity">
    <reaction evidence="5">
        <text>L-cysteinyl-[protein] + hexadecanoyl-CoA = S-hexadecanoyl-L-cysteinyl-[protein] + CoA</text>
        <dbReference type="Rhea" id="RHEA:36683"/>
        <dbReference type="Rhea" id="RHEA-COMP:10131"/>
        <dbReference type="Rhea" id="RHEA-COMP:11032"/>
        <dbReference type="ChEBI" id="CHEBI:29950"/>
        <dbReference type="ChEBI" id="CHEBI:57287"/>
        <dbReference type="ChEBI" id="CHEBI:57379"/>
        <dbReference type="ChEBI" id="CHEBI:74151"/>
        <dbReference type="EC" id="2.3.1.225"/>
    </reaction>
</comment>
<keyword evidence="4 5" id="KW-0472">Membrane</keyword>
<comment type="caution">
    <text evidence="7">The sequence shown here is derived from an EMBL/GenBank/DDBJ whole genome shotgun (WGS) entry which is preliminary data.</text>
</comment>
<reference evidence="7" key="1">
    <citation type="submission" date="2021-09" db="EMBL/GenBank/DDBJ databases">
        <authorList>
            <consortium name="AG Swart"/>
            <person name="Singh M."/>
            <person name="Singh A."/>
            <person name="Seah K."/>
            <person name="Emmerich C."/>
        </authorList>
    </citation>
    <scope>NUCLEOTIDE SEQUENCE</scope>
    <source>
        <strain evidence="7">ATCC30299</strain>
    </source>
</reference>
<evidence type="ECO:0000256" key="4">
    <source>
        <dbReference type="ARBA" id="ARBA00023136"/>
    </source>
</evidence>
<evidence type="ECO:0000256" key="2">
    <source>
        <dbReference type="ARBA" id="ARBA00022692"/>
    </source>
</evidence>
<keyword evidence="2 5" id="KW-0812">Transmembrane</keyword>
<feature type="transmembrane region" description="Helical" evidence="5">
    <location>
        <begin position="97"/>
        <end position="116"/>
    </location>
</feature>
<name>A0AAU9JBR4_9CILI</name>
<sequence>MNILFLTFECLTWWVTSYFRRQQSDGNELDFLYNLMSYLLLGTIILCRFREARVLFCRNEMCRYSWHCDICQTCYKQRSHHCILLGMCISIDNIEEYFYFILMETLFSIFTIYLLVVRFLYCFSFTKVEICERSWDETYSDGALGASVMVFKHITLIYSIYSMVQKPSWSRMTSNSIII</sequence>
<dbReference type="PROSITE" id="PS50216">
    <property type="entry name" value="DHHC"/>
    <property type="match status" value="1"/>
</dbReference>
<organism evidence="7 8">
    <name type="scientific">Blepharisma stoltei</name>
    <dbReference type="NCBI Taxonomy" id="1481888"/>
    <lineage>
        <taxon>Eukaryota</taxon>
        <taxon>Sar</taxon>
        <taxon>Alveolata</taxon>
        <taxon>Ciliophora</taxon>
        <taxon>Postciliodesmatophora</taxon>
        <taxon>Heterotrichea</taxon>
        <taxon>Heterotrichida</taxon>
        <taxon>Blepharismidae</taxon>
        <taxon>Blepharisma</taxon>
    </lineage>
</organism>
<keyword evidence="3 5" id="KW-1133">Transmembrane helix</keyword>
<feature type="transmembrane region" description="Helical" evidence="5">
    <location>
        <begin position="31"/>
        <end position="49"/>
    </location>
</feature>
<comment type="similarity">
    <text evidence="5">Belongs to the DHHC palmitoyltransferase family.</text>
</comment>
<feature type="transmembrane region" description="Helical" evidence="5">
    <location>
        <begin position="143"/>
        <end position="164"/>
    </location>
</feature>
<proteinExistence type="inferred from homology"/>
<accession>A0AAU9JBR4</accession>
<keyword evidence="5" id="KW-0808">Transferase</keyword>
<dbReference type="EC" id="2.3.1.225" evidence="5"/>